<feature type="domain" description="CSD" evidence="3">
    <location>
        <begin position="21"/>
        <end position="86"/>
    </location>
</feature>
<dbReference type="AlphaFoldDB" id="A0A382JU45"/>
<dbReference type="PRINTS" id="PR00050">
    <property type="entry name" value="COLDSHOCK"/>
</dbReference>
<dbReference type="InterPro" id="IPR011129">
    <property type="entry name" value="CSD"/>
</dbReference>
<dbReference type="EMBL" id="UINC01076322">
    <property type="protein sequence ID" value="SVC15378.1"/>
    <property type="molecule type" value="Genomic_DNA"/>
</dbReference>
<protein>
    <recommendedName>
        <fullName evidence="3">CSD domain-containing protein</fullName>
    </recommendedName>
</protein>
<reference evidence="4" key="1">
    <citation type="submission" date="2018-05" db="EMBL/GenBank/DDBJ databases">
        <authorList>
            <person name="Lanie J.A."/>
            <person name="Ng W.-L."/>
            <person name="Kazmierczak K.M."/>
            <person name="Andrzejewski T.M."/>
            <person name="Davidsen T.M."/>
            <person name="Wayne K.J."/>
            <person name="Tettelin H."/>
            <person name="Glass J.I."/>
            <person name="Rusch D."/>
            <person name="Podicherti R."/>
            <person name="Tsui H.-C.T."/>
            <person name="Winkler M.E."/>
        </authorList>
    </citation>
    <scope>NUCLEOTIDE SEQUENCE</scope>
</reference>
<keyword evidence="2" id="KW-0963">Cytoplasm</keyword>
<evidence type="ECO:0000259" key="3">
    <source>
        <dbReference type="PROSITE" id="PS51857"/>
    </source>
</evidence>
<name>A0A382JU45_9ZZZZ</name>
<evidence type="ECO:0000256" key="2">
    <source>
        <dbReference type="ARBA" id="ARBA00022490"/>
    </source>
</evidence>
<dbReference type="InterPro" id="IPR012340">
    <property type="entry name" value="NA-bd_OB-fold"/>
</dbReference>
<dbReference type="InterPro" id="IPR019844">
    <property type="entry name" value="CSD_CS"/>
</dbReference>
<dbReference type="SUPFAM" id="SSF50249">
    <property type="entry name" value="Nucleic acid-binding proteins"/>
    <property type="match status" value="1"/>
</dbReference>
<accession>A0A382JU45</accession>
<dbReference type="PANTHER" id="PTHR46565">
    <property type="entry name" value="COLD SHOCK DOMAIN PROTEIN 2"/>
    <property type="match status" value="1"/>
</dbReference>
<dbReference type="GO" id="GO:0003676">
    <property type="term" value="F:nucleic acid binding"/>
    <property type="evidence" value="ECO:0007669"/>
    <property type="project" value="InterPro"/>
</dbReference>
<organism evidence="4">
    <name type="scientific">marine metagenome</name>
    <dbReference type="NCBI Taxonomy" id="408172"/>
    <lineage>
        <taxon>unclassified sequences</taxon>
        <taxon>metagenomes</taxon>
        <taxon>ecological metagenomes</taxon>
    </lineage>
</organism>
<proteinExistence type="predicted"/>
<gene>
    <name evidence="4" type="ORF">METZ01_LOCUS268232</name>
</gene>
<evidence type="ECO:0000256" key="1">
    <source>
        <dbReference type="ARBA" id="ARBA00004496"/>
    </source>
</evidence>
<dbReference type="FunFam" id="2.40.50.140:FF:000006">
    <property type="entry name" value="Cold shock protein CspC"/>
    <property type="match status" value="1"/>
</dbReference>
<evidence type="ECO:0000313" key="4">
    <source>
        <dbReference type="EMBL" id="SVC15378.1"/>
    </source>
</evidence>
<sequence>MKGRNKTIIEINKGKLSMSDAKQGTVKWFNDSKGYGFITPTDGGKDLFVHMSEIKMDGFKTLKEGQEVDFVEASGEKGPCATNVIPK</sequence>
<dbReference type="Pfam" id="PF00313">
    <property type="entry name" value="CSD"/>
    <property type="match status" value="1"/>
</dbReference>
<dbReference type="GO" id="GO:0005737">
    <property type="term" value="C:cytoplasm"/>
    <property type="evidence" value="ECO:0007669"/>
    <property type="project" value="UniProtKB-SubCell"/>
</dbReference>
<dbReference type="InterPro" id="IPR002059">
    <property type="entry name" value="CSP_DNA-bd"/>
</dbReference>
<dbReference type="PROSITE" id="PS00352">
    <property type="entry name" value="CSD_1"/>
    <property type="match status" value="1"/>
</dbReference>
<dbReference type="CDD" id="cd04458">
    <property type="entry name" value="CSP_CDS"/>
    <property type="match status" value="1"/>
</dbReference>
<comment type="subcellular location">
    <subcellularLocation>
        <location evidence="1">Cytoplasm</location>
    </subcellularLocation>
</comment>
<dbReference type="Gene3D" id="2.40.50.140">
    <property type="entry name" value="Nucleic acid-binding proteins"/>
    <property type="match status" value="1"/>
</dbReference>
<dbReference type="PANTHER" id="PTHR46565:SF20">
    <property type="entry name" value="COLD SHOCK DOMAIN-CONTAINING PROTEIN 4"/>
    <property type="match status" value="1"/>
</dbReference>
<dbReference type="SMART" id="SM00357">
    <property type="entry name" value="CSP"/>
    <property type="match status" value="1"/>
</dbReference>
<dbReference type="PROSITE" id="PS51857">
    <property type="entry name" value="CSD_2"/>
    <property type="match status" value="1"/>
</dbReference>